<proteinExistence type="predicted"/>
<dbReference type="SUPFAM" id="SSF51735">
    <property type="entry name" value="NAD(P)-binding Rossmann-fold domains"/>
    <property type="match status" value="1"/>
</dbReference>
<dbReference type="Gene3D" id="3.40.50.720">
    <property type="entry name" value="NAD(P)-binding Rossmann-like Domain"/>
    <property type="match status" value="1"/>
</dbReference>
<evidence type="ECO:0008006" key="4">
    <source>
        <dbReference type="Google" id="ProtNLM"/>
    </source>
</evidence>
<feature type="region of interest" description="Disordered" evidence="1">
    <location>
        <begin position="239"/>
        <end position="279"/>
    </location>
</feature>
<dbReference type="PANTHER" id="PTHR48079:SF6">
    <property type="entry name" value="NAD(P)-BINDING DOMAIN-CONTAINING PROTEIN-RELATED"/>
    <property type="match status" value="1"/>
</dbReference>
<evidence type="ECO:0000313" key="2">
    <source>
        <dbReference type="EMBL" id="GGC82258.1"/>
    </source>
</evidence>
<evidence type="ECO:0000313" key="3">
    <source>
        <dbReference type="Proteomes" id="UP000597761"/>
    </source>
</evidence>
<gene>
    <name evidence="2" type="ORF">GCM10011512_06220</name>
</gene>
<dbReference type="PANTHER" id="PTHR48079">
    <property type="entry name" value="PROTEIN YEEZ"/>
    <property type="match status" value="1"/>
</dbReference>
<reference evidence="3" key="1">
    <citation type="journal article" date="2019" name="Int. J. Syst. Evol. Microbiol.">
        <title>The Global Catalogue of Microorganisms (GCM) 10K type strain sequencing project: providing services to taxonomists for standard genome sequencing and annotation.</title>
        <authorList>
            <consortium name="The Broad Institute Genomics Platform"/>
            <consortium name="The Broad Institute Genome Sequencing Center for Infectious Disease"/>
            <person name="Wu L."/>
            <person name="Ma J."/>
        </authorList>
    </citation>
    <scope>NUCLEOTIDE SEQUENCE [LARGE SCALE GENOMIC DNA]</scope>
    <source>
        <strain evidence="3">CGMCC 1.15480</strain>
    </source>
</reference>
<dbReference type="InterPro" id="IPR036291">
    <property type="entry name" value="NAD(P)-bd_dom_sf"/>
</dbReference>
<sequence length="307" mass="31050">MLIVGCGDLGTEAGLRFTAAGHRVTGWRRNPSVLPPVLHGRAADVTDPSSLPPVDPATGIVVICLTPAARDAAGYRATYVAGTRAALAAVDAAGARPRVLFVSSTSVVGVDDGSVVDESWDVASGAPASATAAVLGEAEELVLARPGGVVLRLAGVYGPGRTRLIDRARSGGVGRVGHWTNRIHRDDAASALVHLATVPEPAPVYHGVDDEPAREADVLAFLAGELSSGGGCIAPTGSVAASGSPSLSGMAPDLAGGSPSPRDVGDDAPTGKRLPNDLLRATGWSPAYPSYREGYRAVLAGVGTRHP</sequence>
<protein>
    <recommendedName>
        <fullName evidence="4">NAD(P)-dependent oxidoreductase</fullName>
    </recommendedName>
</protein>
<dbReference type="EMBL" id="BMJI01000002">
    <property type="protein sequence ID" value="GGC82258.1"/>
    <property type="molecule type" value="Genomic_DNA"/>
</dbReference>
<comment type="caution">
    <text evidence="2">The sequence shown here is derived from an EMBL/GenBank/DDBJ whole genome shotgun (WGS) entry which is preliminary data.</text>
</comment>
<dbReference type="InterPro" id="IPR051783">
    <property type="entry name" value="NAD(P)-dependent_oxidoreduct"/>
</dbReference>
<name>A0ABQ1NPQ9_9MICC</name>
<organism evidence="2 3">
    <name type="scientific">Tersicoccus solisilvae</name>
    <dbReference type="NCBI Taxonomy" id="1882339"/>
    <lineage>
        <taxon>Bacteria</taxon>
        <taxon>Bacillati</taxon>
        <taxon>Actinomycetota</taxon>
        <taxon>Actinomycetes</taxon>
        <taxon>Micrococcales</taxon>
        <taxon>Micrococcaceae</taxon>
        <taxon>Tersicoccus</taxon>
    </lineage>
</organism>
<accession>A0ABQ1NPQ9</accession>
<keyword evidence="3" id="KW-1185">Reference proteome</keyword>
<evidence type="ECO:0000256" key="1">
    <source>
        <dbReference type="SAM" id="MobiDB-lite"/>
    </source>
</evidence>
<dbReference type="Proteomes" id="UP000597761">
    <property type="component" value="Unassembled WGS sequence"/>
</dbReference>